<dbReference type="KEGG" id="tim:GMBLW1_22200"/>
<dbReference type="EMBL" id="LR593887">
    <property type="protein sequence ID" value="VTR99308.1"/>
    <property type="molecule type" value="Genomic_DNA"/>
</dbReference>
<keyword evidence="2" id="KW-1185">Reference proteome</keyword>
<organism evidence="1">
    <name type="scientific">Tuwongella immobilis</name>
    <dbReference type="NCBI Taxonomy" id="692036"/>
    <lineage>
        <taxon>Bacteria</taxon>
        <taxon>Pseudomonadati</taxon>
        <taxon>Planctomycetota</taxon>
        <taxon>Planctomycetia</taxon>
        <taxon>Gemmatales</taxon>
        <taxon>Gemmataceae</taxon>
        <taxon>Tuwongella</taxon>
    </lineage>
</organism>
<reference evidence="1" key="1">
    <citation type="submission" date="2019-04" db="EMBL/GenBank/DDBJ databases">
        <authorList>
            <consortium name="Science for Life Laboratories"/>
        </authorList>
    </citation>
    <scope>NUCLEOTIDE SEQUENCE</scope>
    <source>
        <strain evidence="1">MBLW1</strain>
    </source>
</reference>
<protein>
    <submittedName>
        <fullName evidence="1">Uncharacterized protein</fullName>
    </submittedName>
</protein>
<evidence type="ECO:0000313" key="2">
    <source>
        <dbReference type="Proteomes" id="UP000464378"/>
    </source>
</evidence>
<dbReference type="AlphaFoldDB" id="A0A6C2YJJ0"/>
<gene>
    <name evidence="1" type="ORF">GMBLW1_22200</name>
</gene>
<dbReference type="EMBL" id="LR586016">
    <property type="protein sequence ID" value="VIP01740.1"/>
    <property type="molecule type" value="Genomic_DNA"/>
</dbReference>
<proteinExistence type="predicted"/>
<dbReference type="RefSeq" id="WP_162656994.1">
    <property type="nucleotide sequence ID" value="NZ_LR593887.1"/>
</dbReference>
<dbReference type="Proteomes" id="UP000464378">
    <property type="component" value="Chromosome"/>
</dbReference>
<evidence type="ECO:0000313" key="1">
    <source>
        <dbReference type="EMBL" id="VIP01740.1"/>
    </source>
</evidence>
<name>A0A6C2YJJ0_9BACT</name>
<dbReference type="InParanoid" id="A0A6C2YJJ0"/>
<accession>A0A6C2YJJ0</accession>
<sequence>MTEGCTPLEVLSVLELRDHDLAARCLEVIRLHVAEILPVGTRYRVEVIQVCHHHPQNVYPALGLFGPHTMAEFREAEQRIAAWVAERGLDWLVAASAGVTTPPWAGHPNPKSR</sequence>